<name>A0A7I4YNK5_HAECO</name>
<keyword evidence="1" id="KW-0808">Transferase</keyword>
<dbReference type="GO" id="GO:0003838">
    <property type="term" value="F:sterol 24-C-methyltransferase activity"/>
    <property type="evidence" value="ECO:0007669"/>
    <property type="project" value="TreeGrafter"/>
</dbReference>
<dbReference type="OMA" id="IRTTYCA"/>
<dbReference type="GO" id="GO:0016126">
    <property type="term" value="P:sterol biosynthetic process"/>
    <property type="evidence" value="ECO:0007669"/>
    <property type="project" value="TreeGrafter"/>
</dbReference>
<dbReference type="Pfam" id="PF08241">
    <property type="entry name" value="Methyltransf_11"/>
    <property type="match status" value="1"/>
</dbReference>
<proteinExistence type="inferred from homology"/>
<dbReference type="Proteomes" id="UP000025227">
    <property type="component" value="Unplaced"/>
</dbReference>
<keyword evidence="4" id="KW-1185">Reference proteome</keyword>
<reference evidence="5" key="1">
    <citation type="submission" date="2020-12" db="UniProtKB">
        <authorList>
            <consortium name="WormBaseParasite"/>
        </authorList>
    </citation>
    <scope>IDENTIFICATION</scope>
    <source>
        <strain evidence="5">MHco3</strain>
    </source>
</reference>
<dbReference type="OrthoDB" id="506498at2759"/>
<dbReference type="Gene3D" id="3.40.50.150">
    <property type="entry name" value="Vaccinia Virus protein VP39"/>
    <property type="match status" value="1"/>
</dbReference>
<dbReference type="InterPro" id="IPR050447">
    <property type="entry name" value="Erg6_SMT_methyltransf"/>
</dbReference>
<organism evidence="4 5">
    <name type="scientific">Haemonchus contortus</name>
    <name type="common">Barber pole worm</name>
    <dbReference type="NCBI Taxonomy" id="6289"/>
    <lineage>
        <taxon>Eukaryota</taxon>
        <taxon>Metazoa</taxon>
        <taxon>Ecdysozoa</taxon>
        <taxon>Nematoda</taxon>
        <taxon>Chromadorea</taxon>
        <taxon>Rhabditida</taxon>
        <taxon>Rhabditina</taxon>
        <taxon>Rhabditomorpha</taxon>
        <taxon>Strongyloidea</taxon>
        <taxon>Trichostrongylidae</taxon>
        <taxon>Haemonchus</taxon>
    </lineage>
</organism>
<dbReference type="CDD" id="cd02440">
    <property type="entry name" value="AdoMet_MTases"/>
    <property type="match status" value="1"/>
</dbReference>
<evidence type="ECO:0000313" key="5">
    <source>
        <dbReference type="WBParaSite" id="HCON_00122770-00001"/>
    </source>
</evidence>
<dbReference type="PANTHER" id="PTHR44068:SF1">
    <property type="entry name" value="HYPOTHETICAL LOC100005854"/>
    <property type="match status" value="1"/>
</dbReference>
<dbReference type="WBParaSite" id="HCON_00122770-00001">
    <property type="protein sequence ID" value="HCON_00122770-00001"/>
    <property type="gene ID" value="HCON_00122770"/>
</dbReference>
<evidence type="ECO:0000256" key="1">
    <source>
        <dbReference type="ARBA" id="ARBA00022679"/>
    </source>
</evidence>
<evidence type="ECO:0000259" key="3">
    <source>
        <dbReference type="Pfam" id="PF08241"/>
    </source>
</evidence>
<dbReference type="PANTHER" id="PTHR44068">
    <property type="entry name" value="ZGC:194242"/>
    <property type="match status" value="1"/>
</dbReference>
<protein>
    <submittedName>
        <fullName evidence="5">Methyltransf_11 domain-containing protein</fullName>
    </submittedName>
</protein>
<dbReference type="GO" id="GO:0005783">
    <property type="term" value="C:endoplasmic reticulum"/>
    <property type="evidence" value="ECO:0007669"/>
    <property type="project" value="TreeGrafter"/>
</dbReference>
<dbReference type="AlphaFoldDB" id="A0A7I4YNK5"/>
<evidence type="ECO:0000313" key="4">
    <source>
        <dbReference type="Proteomes" id="UP000025227"/>
    </source>
</evidence>
<dbReference type="SUPFAM" id="SSF53335">
    <property type="entry name" value="S-adenosyl-L-methionine-dependent methyltransferases"/>
    <property type="match status" value="1"/>
</dbReference>
<dbReference type="InterPro" id="IPR029063">
    <property type="entry name" value="SAM-dependent_MTases_sf"/>
</dbReference>
<comment type="similarity">
    <text evidence="2">Belongs to the class I-like SAM-binding methyltransferase superfamily. Erg6/SMT family.</text>
</comment>
<evidence type="ECO:0000256" key="2">
    <source>
        <dbReference type="ARBA" id="ARBA00038188"/>
    </source>
</evidence>
<feature type="domain" description="Methyltransferase type 11" evidence="3">
    <location>
        <begin position="97"/>
        <end position="181"/>
    </location>
</feature>
<accession>A0A7I4YNK5</accession>
<sequence>MWFLHCIFKWILQAWFIIFDRFILYRIMRQLSPTYGIHFMNLGYWPTRSSLKNDVKMKNLIEEYSMEQDMDRPHYYLYERALLFLDGYPNLEEMEILEVGCGQGYGLKWIERAHPLIKSIQGVDRCALPGTHVISGDAHHLPFEDNRFDLVLNVESSHLYADCEQFFRECSRVLREGGYLCWIDLRYEVEVVETRRQACRAGLVEQRWDDVTDNVLQGIHRTSARYDQILRKTPWFIRLFSTSLRATYCAPGTYTYARIASREKGYYAAIWKNQ</sequence>
<dbReference type="InterPro" id="IPR013216">
    <property type="entry name" value="Methyltransf_11"/>
</dbReference>